<dbReference type="InterPro" id="IPR024775">
    <property type="entry name" value="DinB-like"/>
</dbReference>
<sequence length="175" mass="20782">MNIEDLKYPIGKFTPPKDINEKEIQEAITILEIFPEKFGDLVRNLDDKSLDTTYRPEGWTIRQVVHHVADSHHHSYIRFKWALSEDNPKIKAYNQEEWSTIKETYNLPVAWSLTHIEVVHHKIVNLLRQFDENDWNTTFIHPENGETSLKKNALLYAWHSMHHYSHIANALERMK</sequence>
<dbReference type="EMBL" id="JAVRHZ010000003">
    <property type="protein sequence ID" value="MDT0555737.1"/>
    <property type="molecule type" value="Genomic_DNA"/>
</dbReference>
<evidence type="ECO:0000313" key="2">
    <source>
        <dbReference type="EMBL" id="MDT0555737.1"/>
    </source>
</evidence>
<comment type="caution">
    <text evidence="2">The sequence shown here is derived from an EMBL/GenBank/DDBJ whole genome shotgun (WGS) entry which is preliminary data.</text>
</comment>
<dbReference type="SUPFAM" id="SSF109854">
    <property type="entry name" value="DinB/YfiT-like putative metalloenzymes"/>
    <property type="match status" value="1"/>
</dbReference>
<gene>
    <name evidence="2" type="ORF">RM538_06965</name>
</gene>
<protein>
    <submittedName>
        <fullName evidence="2">Metal-dependent hydrolase</fullName>
    </submittedName>
</protein>
<feature type="domain" description="DinB-like" evidence="1">
    <location>
        <begin position="35"/>
        <end position="167"/>
    </location>
</feature>
<evidence type="ECO:0000313" key="3">
    <source>
        <dbReference type="Proteomes" id="UP001254488"/>
    </source>
</evidence>
<keyword evidence="2" id="KW-0378">Hydrolase</keyword>
<dbReference type="RefSeq" id="WP_311332691.1">
    <property type="nucleotide sequence ID" value="NZ_JAVRHZ010000003.1"/>
</dbReference>
<dbReference type="NCBIfam" id="NF009807">
    <property type="entry name" value="PRK13291.1"/>
    <property type="match status" value="1"/>
</dbReference>
<keyword evidence="3" id="KW-1185">Reference proteome</keyword>
<dbReference type="InterPro" id="IPR034660">
    <property type="entry name" value="DinB/YfiT-like"/>
</dbReference>
<dbReference type="Pfam" id="PF12867">
    <property type="entry name" value="DinB_2"/>
    <property type="match status" value="1"/>
</dbReference>
<organism evidence="2 3">
    <name type="scientific">Patiriisocius hiemis</name>
    <dbReference type="NCBI Taxonomy" id="3075604"/>
    <lineage>
        <taxon>Bacteria</taxon>
        <taxon>Pseudomonadati</taxon>
        <taxon>Bacteroidota</taxon>
        <taxon>Flavobacteriia</taxon>
        <taxon>Flavobacteriales</taxon>
        <taxon>Flavobacteriaceae</taxon>
        <taxon>Patiriisocius</taxon>
    </lineage>
</organism>
<dbReference type="Proteomes" id="UP001254488">
    <property type="component" value="Unassembled WGS sequence"/>
</dbReference>
<dbReference type="Gene3D" id="1.20.120.450">
    <property type="entry name" value="dinb family like domain"/>
    <property type="match status" value="1"/>
</dbReference>
<dbReference type="GO" id="GO:0016787">
    <property type="term" value="F:hydrolase activity"/>
    <property type="evidence" value="ECO:0007669"/>
    <property type="project" value="UniProtKB-KW"/>
</dbReference>
<proteinExistence type="predicted"/>
<name>A0ABU2YD98_9FLAO</name>
<evidence type="ECO:0000259" key="1">
    <source>
        <dbReference type="Pfam" id="PF12867"/>
    </source>
</evidence>
<reference evidence="2 3" key="1">
    <citation type="submission" date="2023-09" db="EMBL/GenBank/DDBJ databases">
        <authorList>
            <person name="Rey-Velasco X."/>
        </authorList>
    </citation>
    <scope>NUCLEOTIDE SEQUENCE [LARGE SCALE GENOMIC DNA]</scope>
    <source>
        <strain evidence="2 3">W242</strain>
    </source>
</reference>
<accession>A0ABU2YD98</accession>